<comment type="similarity">
    <text evidence="3">Belongs to the HARBI1 family.</text>
</comment>
<dbReference type="GO" id="GO:0004518">
    <property type="term" value="F:nuclease activity"/>
    <property type="evidence" value="ECO:0007669"/>
    <property type="project" value="UniProtKB-KW"/>
</dbReference>
<dbReference type="Pfam" id="PF13359">
    <property type="entry name" value="DDE_Tnp_4"/>
    <property type="match status" value="1"/>
</dbReference>
<accession>A0AAQ3WKX6</accession>
<evidence type="ECO:0000259" key="8">
    <source>
        <dbReference type="Pfam" id="PF13359"/>
    </source>
</evidence>
<dbReference type="AlphaFoldDB" id="A0AAQ3WKX6"/>
<keyword evidence="6" id="KW-0378">Hydrolase</keyword>
<organism evidence="10 11">
    <name type="scientific">Paspalum notatum var. saurae</name>
    <dbReference type="NCBI Taxonomy" id="547442"/>
    <lineage>
        <taxon>Eukaryota</taxon>
        <taxon>Viridiplantae</taxon>
        <taxon>Streptophyta</taxon>
        <taxon>Embryophyta</taxon>
        <taxon>Tracheophyta</taxon>
        <taxon>Spermatophyta</taxon>
        <taxon>Magnoliopsida</taxon>
        <taxon>Liliopsida</taxon>
        <taxon>Poales</taxon>
        <taxon>Poaceae</taxon>
        <taxon>PACMAD clade</taxon>
        <taxon>Panicoideae</taxon>
        <taxon>Andropogonodae</taxon>
        <taxon>Paspaleae</taxon>
        <taxon>Paspalinae</taxon>
        <taxon>Paspalum</taxon>
    </lineage>
</organism>
<evidence type="ECO:0000256" key="6">
    <source>
        <dbReference type="ARBA" id="ARBA00022801"/>
    </source>
</evidence>
<evidence type="ECO:0000256" key="7">
    <source>
        <dbReference type="ARBA" id="ARBA00023242"/>
    </source>
</evidence>
<feature type="domain" description="DDE Tnp4" evidence="8">
    <location>
        <begin position="150"/>
        <end position="307"/>
    </location>
</feature>
<evidence type="ECO:0000256" key="5">
    <source>
        <dbReference type="ARBA" id="ARBA00022723"/>
    </source>
</evidence>
<keyword evidence="11" id="KW-1185">Reference proteome</keyword>
<keyword evidence="7" id="KW-0539">Nucleus</keyword>
<evidence type="ECO:0000256" key="4">
    <source>
        <dbReference type="ARBA" id="ARBA00022722"/>
    </source>
</evidence>
<keyword evidence="4" id="KW-0540">Nuclease</keyword>
<dbReference type="GO" id="GO:0046872">
    <property type="term" value="F:metal ion binding"/>
    <property type="evidence" value="ECO:0007669"/>
    <property type="project" value="UniProtKB-KW"/>
</dbReference>
<evidence type="ECO:0000256" key="2">
    <source>
        <dbReference type="ARBA" id="ARBA00004123"/>
    </source>
</evidence>
<dbReference type="EMBL" id="CP144747">
    <property type="protein sequence ID" value="WVZ65428.1"/>
    <property type="molecule type" value="Genomic_DNA"/>
</dbReference>
<sequence length="369" mass="43253">MHIWIILLRRRQRRIIQVRQPSWYDPIVRSQNLGTIFTSDRECIDQLRMDRGCFRVLCSLVREFGGLRDTRNMKVEEMVAMFLHILGHDKKDRAIHKEFQRSIETISRNFHKVLKSVLKLWSVLLKKPQPIPANHVDERWKWFKNCVGALDGTYIQVHVPAVDKPRYRSRKNNVATNVLGVCALDMQFIYTLPGWEGSAADGKVLRDALSRQNGVVVPRGCYYLVDAGYKNCEGFLAPYRGQRYHLQDWKNSPIKKEELFNMKHASARNVIERTVGLLKIRWAIIRNPSYYPIDTQVDIILACCYLHSLIRQQMGSSDPFVQELDAFMQQQEVNGDTIQSTETSSQWNDWRDKLADEMWNAWNARRQSR</sequence>
<dbReference type="GO" id="GO:0005634">
    <property type="term" value="C:nucleus"/>
    <property type="evidence" value="ECO:0007669"/>
    <property type="project" value="UniProtKB-SubCell"/>
</dbReference>
<dbReference type="PANTHER" id="PTHR22930:SF293">
    <property type="entry name" value="PROTEIN ALP1-LIKE"/>
    <property type="match status" value="1"/>
</dbReference>
<dbReference type="InterPro" id="IPR058353">
    <property type="entry name" value="DUF8040"/>
</dbReference>
<keyword evidence="5" id="KW-0479">Metal-binding</keyword>
<evidence type="ECO:0000256" key="1">
    <source>
        <dbReference type="ARBA" id="ARBA00001968"/>
    </source>
</evidence>
<evidence type="ECO:0000313" key="11">
    <source>
        <dbReference type="Proteomes" id="UP001341281"/>
    </source>
</evidence>
<comment type="cofactor">
    <cofactor evidence="1">
        <name>a divalent metal cation</name>
        <dbReference type="ChEBI" id="CHEBI:60240"/>
    </cofactor>
</comment>
<protein>
    <recommendedName>
        <fullName evidence="12">DDE Tnp4 domain-containing protein</fullName>
    </recommendedName>
</protein>
<dbReference type="Pfam" id="PF26138">
    <property type="entry name" value="DUF8040"/>
    <property type="match status" value="1"/>
</dbReference>
<evidence type="ECO:0000259" key="9">
    <source>
        <dbReference type="Pfam" id="PF26138"/>
    </source>
</evidence>
<evidence type="ECO:0000256" key="3">
    <source>
        <dbReference type="ARBA" id="ARBA00006958"/>
    </source>
</evidence>
<dbReference type="InterPro" id="IPR045249">
    <property type="entry name" value="HARBI1-like"/>
</dbReference>
<gene>
    <name evidence="10" type="ORF">U9M48_014793</name>
</gene>
<evidence type="ECO:0008006" key="12">
    <source>
        <dbReference type="Google" id="ProtNLM"/>
    </source>
</evidence>
<dbReference type="Proteomes" id="UP001341281">
    <property type="component" value="Chromosome 03"/>
</dbReference>
<feature type="domain" description="DUF8040" evidence="9">
    <location>
        <begin position="40"/>
        <end position="118"/>
    </location>
</feature>
<proteinExistence type="inferred from homology"/>
<dbReference type="PANTHER" id="PTHR22930">
    <property type="match status" value="1"/>
</dbReference>
<comment type="subcellular location">
    <subcellularLocation>
        <location evidence="2">Nucleus</location>
    </subcellularLocation>
</comment>
<name>A0AAQ3WKX6_PASNO</name>
<evidence type="ECO:0000313" key="10">
    <source>
        <dbReference type="EMBL" id="WVZ65428.1"/>
    </source>
</evidence>
<dbReference type="GO" id="GO:0016787">
    <property type="term" value="F:hydrolase activity"/>
    <property type="evidence" value="ECO:0007669"/>
    <property type="project" value="UniProtKB-KW"/>
</dbReference>
<dbReference type="InterPro" id="IPR027806">
    <property type="entry name" value="HARBI1_dom"/>
</dbReference>
<reference evidence="10 11" key="1">
    <citation type="submission" date="2024-02" db="EMBL/GenBank/DDBJ databases">
        <title>High-quality chromosome-scale genome assembly of Pensacola bahiagrass (Paspalum notatum Flugge var. saurae).</title>
        <authorList>
            <person name="Vega J.M."/>
            <person name="Podio M."/>
            <person name="Orjuela J."/>
            <person name="Siena L.A."/>
            <person name="Pessino S.C."/>
            <person name="Combes M.C."/>
            <person name="Mariac C."/>
            <person name="Albertini E."/>
            <person name="Pupilli F."/>
            <person name="Ortiz J.P.A."/>
            <person name="Leblanc O."/>
        </authorList>
    </citation>
    <scope>NUCLEOTIDE SEQUENCE [LARGE SCALE GENOMIC DNA]</scope>
    <source>
        <strain evidence="10">R1</strain>
        <tissue evidence="10">Leaf</tissue>
    </source>
</reference>